<name>A0A239ZGE4_CLOCO</name>
<feature type="domain" description="Methyl-accepting transducer" evidence="3">
    <location>
        <begin position="130"/>
        <end position="283"/>
    </location>
</feature>
<evidence type="ECO:0000256" key="2">
    <source>
        <dbReference type="PROSITE-ProRule" id="PRU00284"/>
    </source>
</evidence>
<proteinExistence type="predicted"/>
<accession>A0A239ZGE4</accession>
<dbReference type="PROSITE" id="PS50111">
    <property type="entry name" value="CHEMOTAXIS_TRANSDUC_2"/>
    <property type="match status" value="1"/>
</dbReference>
<organism evidence="5 7">
    <name type="scientific">Clostridium cochlearium</name>
    <dbReference type="NCBI Taxonomy" id="1494"/>
    <lineage>
        <taxon>Bacteria</taxon>
        <taxon>Bacillati</taxon>
        <taxon>Bacillota</taxon>
        <taxon>Clostridia</taxon>
        <taxon>Eubacteriales</taxon>
        <taxon>Clostridiaceae</taxon>
        <taxon>Clostridium</taxon>
    </lineage>
</organism>
<evidence type="ECO:0000259" key="3">
    <source>
        <dbReference type="PROSITE" id="PS50111"/>
    </source>
</evidence>
<dbReference type="InterPro" id="IPR004089">
    <property type="entry name" value="MCPsignal_dom"/>
</dbReference>
<evidence type="ECO:0000313" key="5">
    <source>
        <dbReference type="EMBL" id="SQB36149.1"/>
    </source>
</evidence>
<keyword evidence="6" id="KW-1185">Reference proteome</keyword>
<dbReference type="GO" id="GO:0007165">
    <property type="term" value="P:signal transduction"/>
    <property type="evidence" value="ECO:0007669"/>
    <property type="project" value="UniProtKB-KW"/>
</dbReference>
<dbReference type="Proteomes" id="UP000198811">
    <property type="component" value="Unassembled WGS sequence"/>
</dbReference>
<evidence type="ECO:0000313" key="6">
    <source>
        <dbReference type="Proteomes" id="UP000198811"/>
    </source>
</evidence>
<dbReference type="SUPFAM" id="SSF58104">
    <property type="entry name" value="Methyl-accepting chemotaxis protein (MCP) signaling domain"/>
    <property type="match status" value="1"/>
</dbReference>
<dbReference type="OrthoDB" id="3192at2"/>
<dbReference type="Proteomes" id="UP000250223">
    <property type="component" value="Unassembled WGS sequence"/>
</dbReference>
<dbReference type="GO" id="GO:0016020">
    <property type="term" value="C:membrane"/>
    <property type="evidence" value="ECO:0007669"/>
    <property type="project" value="InterPro"/>
</dbReference>
<dbReference type="RefSeq" id="WP_089863204.1">
    <property type="nucleotide sequence ID" value="NZ_CP173238.1"/>
</dbReference>
<dbReference type="SMART" id="SM00283">
    <property type="entry name" value="MA"/>
    <property type="match status" value="1"/>
</dbReference>
<keyword evidence="1 2" id="KW-0807">Transducer</keyword>
<dbReference type="PANTHER" id="PTHR32089:SF112">
    <property type="entry name" value="LYSOZYME-LIKE PROTEIN-RELATED"/>
    <property type="match status" value="1"/>
</dbReference>
<evidence type="ECO:0000256" key="1">
    <source>
        <dbReference type="ARBA" id="ARBA00023224"/>
    </source>
</evidence>
<reference evidence="4 6" key="1">
    <citation type="submission" date="2016-10" db="EMBL/GenBank/DDBJ databases">
        <authorList>
            <person name="Varghese N."/>
            <person name="Submissions S."/>
        </authorList>
    </citation>
    <scope>NUCLEOTIDE SEQUENCE [LARGE SCALE GENOMIC DNA]</scope>
    <source>
        <strain evidence="4 6">NLAE-zl-C224</strain>
    </source>
</reference>
<evidence type="ECO:0000313" key="4">
    <source>
        <dbReference type="EMBL" id="SDK86116.1"/>
    </source>
</evidence>
<dbReference type="AlphaFoldDB" id="A0A239ZGE4"/>
<dbReference type="GeneID" id="70578383"/>
<dbReference type="Pfam" id="PF00015">
    <property type="entry name" value="MCPsignal"/>
    <property type="match status" value="1"/>
</dbReference>
<protein>
    <submittedName>
        <fullName evidence="5">Methyl-accepting chemotaxis-like protein</fullName>
    </submittedName>
    <submittedName>
        <fullName evidence="4">Sugar diacid recognition</fullName>
    </submittedName>
</protein>
<reference evidence="5 7" key="2">
    <citation type="submission" date="2018-06" db="EMBL/GenBank/DDBJ databases">
        <authorList>
            <consortium name="Pathogen Informatics"/>
            <person name="Doyle S."/>
        </authorList>
    </citation>
    <scope>NUCLEOTIDE SEQUENCE [LARGE SCALE GENOMIC DNA]</scope>
    <source>
        <strain evidence="5 7">NCTC13028</strain>
    </source>
</reference>
<dbReference type="InterPro" id="IPR008599">
    <property type="entry name" value="Diacid_rec"/>
</dbReference>
<evidence type="ECO:0000313" key="7">
    <source>
        <dbReference type="Proteomes" id="UP000250223"/>
    </source>
</evidence>
<dbReference type="PANTHER" id="PTHR32089">
    <property type="entry name" value="METHYL-ACCEPTING CHEMOTAXIS PROTEIN MCPB"/>
    <property type="match status" value="1"/>
</dbReference>
<gene>
    <name evidence="5" type="primary">mcp4_5</name>
    <name evidence="5" type="ORF">NCTC13028_02380</name>
    <name evidence="4" type="ORF">SAMN05216497_101302</name>
</gene>
<dbReference type="EMBL" id="FNGL01000001">
    <property type="protein sequence ID" value="SDK86116.1"/>
    <property type="molecule type" value="Genomic_DNA"/>
</dbReference>
<dbReference type="Pfam" id="PF05651">
    <property type="entry name" value="Diacid_rec"/>
    <property type="match status" value="1"/>
</dbReference>
<dbReference type="EMBL" id="UAWC01000026">
    <property type="protein sequence ID" value="SQB36149.1"/>
    <property type="molecule type" value="Genomic_DNA"/>
</dbReference>
<sequence>MTWKHKIPKDISEKTVKLLHDITGKNVNVMGENGEIIATIQKERLGNIHEVASRIMKGEIECSSTTEEEARQLQGVLPGYNGAIKVNDEIIGCIGLTGNPEMVKPLQQMASKIIEEEILKRMEEERKQETINKLSAEIQEVSSVMEQIGCSAEDITNISKEVQSITYNLEEEISNINKVLDFIKNVAKQTNLLGLNAAIEAARAGENGKGFSVVAGEIRKLSSNSSDSLKDIEDTLKEIKEVILKISNIVDVNLAKSKEQVEGIENVEKNIASIRDEILGITM</sequence>
<dbReference type="Gene3D" id="1.10.287.950">
    <property type="entry name" value="Methyl-accepting chemotaxis protein"/>
    <property type="match status" value="1"/>
</dbReference>
<dbReference type="STRING" id="1494.SAMN05216497_101302"/>